<accession>A0A9J6FEA0</accession>
<dbReference type="VEuPathDB" id="VectorBase:HLOH_045784"/>
<reference evidence="2 3" key="1">
    <citation type="journal article" date="2020" name="Cell">
        <title>Large-Scale Comparative Analyses of Tick Genomes Elucidate Their Genetic Diversity and Vector Capacities.</title>
        <authorList>
            <consortium name="Tick Genome and Microbiome Consortium (TIGMIC)"/>
            <person name="Jia N."/>
            <person name="Wang J."/>
            <person name="Shi W."/>
            <person name="Du L."/>
            <person name="Sun Y."/>
            <person name="Zhan W."/>
            <person name="Jiang J.F."/>
            <person name="Wang Q."/>
            <person name="Zhang B."/>
            <person name="Ji P."/>
            <person name="Bell-Sakyi L."/>
            <person name="Cui X.M."/>
            <person name="Yuan T.T."/>
            <person name="Jiang B.G."/>
            <person name="Yang W.F."/>
            <person name="Lam T.T."/>
            <person name="Chang Q.C."/>
            <person name="Ding S.J."/>
            <person name="Wang X.J."/>
            <person name="Zhu J.G."/>
            <person name="Ruan X.D."/>
            <person name="Zhao L."/>
            <person name="Wei J.T."/>
            <person name="Ye R.Z."/>
            <person name="Que T.C."/>
            <person name="Du C.H."/>
            <person name="Zhou Y.H."/>
            <person name="Cheng J.X."/>
            <person name="Dai P.F."/>
            <person name="Guo W.B."/>
            <person name="Han X.H."/>
            <person name="Huang E.J."/>
            <person name="Li L.F."/>
            <person name="Wei W."/>
            <person name="Gao Y.C."/>
            <person name="Liu J.Z."/>
            <person name="Shao H.Z."/>
            <person name="Wang X."/>
            <person name="Wang C.C."/>
            <person name="Yang T.C."/>
            <person name="Huo Q.B."/>
            <person name="Li W."/>
            <person name="Chen H.Y."/>
            <person name="Chen S.E."/>
            <person name="Zhou L.G."/>
            <person name="Ni X.B."/>
            <person name="Tian J.H."/>
            <person name="Sheng Y."/>
            <person name="Liu T."/>
            <person name="Pan Y.S."/>
            <person name="Xia L.Y."/>
            <person name="Li J."/>
            <person name="Zhao F."/>
            <person name="Cao W.C."/>
        </authorList>
    </citation>
    <scope>NUCLEOTIDE SEQUENCE [LARGE SCALE GENOMIC DNA]</scope>
    <source>
        <strain evidence="2">HaeL-2018</strain>
    </source>
</reference>
<protein>
    <submittedName>
        <fullName evidence="2">Uncharacterized protein</fullName>
    </submittedName>
</protein>
<organism evidence="2 3">
    <name type="scientific">Haemaphysalis longicornis</name>
    <name type="common">Bush tick</name>
    <dbReference type="NCBI Taxonomy" id="44386"/>
    <lineage>
        <taxon>Eukaryota</taxon>
        <taxon>Metazoa</taxon>
        <taxon>Ecdysozoa</taxon>
        <taxon>Arthropoda</taxon>
        <taxon>Chelicerata</taxon>
        <taxon>Arachnida</taxon>
        <taxon>Acari</taxon>
        <taxon>Parasitiformes</taxon>
        <taxon>Ixodida</taxon>
        <taxon>Ixodoidea</taxon>
        <taxon>Ixodidae</taxon>
        <taxon>Haemaphysalinae</taxon>
        <taxon>Haemaphysalis</taxon>
    </lineage>
</organism>
<dbReference type="Proteomes" id="UP000821853">
    <property type="component" value="Chromosome 1"/>
</dbReference>
<dbReference type="AlphaFoldDB" id="A0A9J6FEA0"/>
<comment type="caution">
    <text evidence="2">The sequence shown here is derived from an EMBL/GenBank/DDBJ whole genome shotgun (WGS) entry which is preliminary data.</text>
</comment>
<proteinExistence type="predicted"/>
<name>A0A9J6FEA0_HAELO</name>
<gene>
    <name evidence="2" type="ORF">HPB48_020486</name>
</gene>
<dbReference type="EMBL" id="JABSTR010000001">
    <property type="protein sequence ID" value="KAH9360705.1"/>
    <property type="molecule type" value="Genomic_DNA"/>
</dbReference>
<feature type="region of interest" description="Disordered" evidence="1">
    <location>
        <begin position="1"/>
        <end position="23"/>
    </location>
</feature>
<evidence type="ECO:0000256" key="1">
    <source>
        <dbReference type="SAM" id="MobiDB-lite"/>
    </source>
</evidence>
<keyword evidence="3" id="KW-1185">Reference proteome</keyword>
<feature type="region of interest" description="Disordered" evidence="1">
    <location>
        <begin position="103"/>
        <end position="131"/>
    </location>
</feature>
<sequence>MRSEQKRYRFGNTAIPGDGPHCSNKAQQAKPCTLIFFAAEDYPMSNERGEARTKVAHATAKKKRAASYQDAPRHRTLASFVAGMILGAGWELVTIATTTAVHGKTASTSQETQRRRSSLCPPSSSALRHTSAHRVGDWRWRYPGGPCTHTQWQADPGKERSRTAATVFLERVLQSATRRHPLAARKESRPRWQCALKQRKRGGPAFGCVVSPANSLAQRPCARLNGVRHQRRRRRHRAAALASSRIPMPFAHANENGDWKRQEALRLQYRDASSFP</sequence>
<evidence type="ECO:0000313" key="3">
    <source>
        <dbReference type="Proteomes" id="UP000821853"/>
    </source>
</evidence>
<feature type="compositionally biased region" description="Low complexity" evidence="1">
    <location>
        <begin position="118"/>
        <end position="128"/>
    </location>
</feature>
<evidence type="ECO:0000313" key="2">
    <source>
        <dbReference type="EMBL" id="KAH9360705.1"/>
    </source>
</evidence>